<evidence type="ECO:0000313" key="2">
    <source>
        <dbReference type="WBParaSite" id="JU765_v2.g920.t1"/>
    </source>
</evidence>
<organism evidence="1 2">
    <name type="scientific">Panagrolaimus sp. JU765</name>
    <dbReference type="NCBI Taxonomy" id="591449"/>
    <lineage>
        <taxon>Eukaryota</taxon>
        <taxon>Metazoa</taxon>
        <taxon>Ecdysozoa</taxon>
        <taxon>Nematoda</taxon>
        <taxon>Chromadorea</taxon>
        <taxon>Rhabditida</taxon>
        <taxon>Tylenchina</taxon>
        <taxon>Panagrolaimomorpha</taxon>
        <taxon>Panagrolaimoidea</taxon>
        <taxon>Panagrolaimidae</taxon>
        <taxon>Panagrolaimus</taxon>
    </lineage>
</organism>
<accession>A0AC34RQC5</accession>
<protein>
    <submittedName>
        <fullName evidence="2">Sugar transporter SWEET1</fullName>
    </submittedName>
</protein>
<name>A0AC34RQC5_9BILA</name>
<evidence type="ECO:0000313" key="1">
    <source>
        <dbReference type="Proteomes" id="UP000887576"/>
    </source>
</evidence>
<dbReference type="WBParaSite" id="JU765_v2.g920.t1">
    <property type="protein sequence ID" value="JU765_v2.g920.t1"/>
    <property type="gene ID" value="JU765_v2.g920"/>
</dbReference>
<proteinExistence type="predicted"/>
<dbReference type="Proteomes" id="UP000887576">
    <property type="component" value="Unplaced"/>
</dbReference>
<sequence>MREYAVQTQTEDNQRTLHWGRFPYLTRYCCSLDSSKTLGQAASTMFEILTEFSFLNLLSIIAFLTTVGLFFCGIPICRQIWKRGDTNEISGAPFLMGVLGGTCWLTYGYLKHDMTVMYVTTAQVILYSSYVVFYFFMTKKKFWITIKIIALISICSALIASVYFFGHKVFHPLGIVCMTLNTADFGAPLAGLRVVIRRRATSTLPLPLCIANFMVSSEWFLYGLLVHDFYLITPNGIGSVLAVSQLILFIVLPRKPGQDSPIVRLFYCCKRCGSRVKDIEADAVVPVDAEDGKINKHRWSDRIVANVATVTGEIENVIHKVHLGDQFAYSDKLNKVDDASTDSGSISSGSVDDKPMVYPPAFPLTIRNEEQLMKMVAMLQQQNQQPEQKTTPMKANPIKSKDVSVPQILGSNNPRVPVEKTKIWFLKRVFLGLP</sequence>
<reference evidence="2" key="1">
    <citation type="submission" date="2022-11" db="UniProtKB">
        <authorList>
            <consortium name="WormBaseParasite"/>
        </authorList>
    </citation>
    <scope>IDENTIFICATION</scope>
</reference>